<keyword evidence="1" id="KW-1133">Transmembrane helix</keyword>
<dbReference type="Proteomes" id="UP000039046">
    <property type="component" value="Unassembled WGS sequence"/>
</dbReference>
<keyword evidence="1" id="KW-0472">Membrane</keyword>
<name>A0A0A1TMI6_9HYPO</name>
<evidence type="ECO:0000313" key="2">
    <source>
        <dbReference type="EMBL" id="CEJ91532.1"/>
    </source>
</evidence>
<keyword evidence="1" id="KW-0812">Transmembrane</keyword>
<evidence type="ECO:0000256" key="1">
    <source>
        <dbReference type="SAM" id="Phobius"/>
    </source>
</evidence>
<evidence type="ECO:0000313" key="3">
    <source>
        <dbReference type="Proteomes" id="UP000039046"/>
    </source>
</evidence>
<dbReference type="STRING" id="1531966.A0A0A1TMI6"/>
<dbReference type="InterPro" id="IPR027417">
    <property type="entry name" value="P-loop_NTPase"/>
</dbReference>
<dbReference type="HOGENOM" id="CLU_061199_2_1_1"/>
<keyword evidence="3" id="KW-1185">Reference proteome</keyword>
<dbReference type="PANTHER" id="PTHR36978">
    <property type="entry name" value="P-LOOP CONTAINING NUCLEOTIDE TRIPHOSPHATE HYDROLASE"/>
    <property type="match status" value="1"/>
</dbReference>
<proteinExistence type="predicted"/>
<dbReference type="InterPro" id="IPR040632">
    <property type="entry name" value="Sulfotransfer_4"/>
</dbReference>
<feature type="transmembrane region" description="Helical" evidence="1">
    <location>
        <begin position="230"/>
        <end position="257"/>
    </location>
</feature>
<gene>
    <name evidence="2" type="ORF">VHEMI07234</name>
</gene>
<dbReference type="SUPFAM" id="SSF52540">
    <property type="entry name" value="P-loop containing nucleoside triphosphate hydrolases"/>
    <property type="match status" value="1"/>
</dbReference>
<protein>
    <recommendedName>
        <fullName evidence="4">NAD dependent epimerase/dehydratase</fullName>
    </recommendedName>
</protein>
<dbReference type="Pfam" id="PF17784">
    <property type="entry name" value="Sulfotransfer_4"/>
    <property type="match status" value="1"/>
</dbReference>
<dbReference type="AlphaFoldDB" id="A0A0A1TMI6"/>
<organism evidence="2 3">
    <name type="scientific">[Torrubiella] hemipterigena</name>
    <dbReference type="NCBI Taxonomy" id="1531966"/>
    <lineage>
        <taxon>Eukaryota</taxon>
        <taxon>Fungi</taxon>
        <taxon>Dikarya</taxon>
        <taxon>Ascomycota</taxon>
        <taxon>Pezizomycotina</taxon>
        <taxon>Sordariomycetes</taxon>
        <taxon>Hypocreomycetidae</taxon>
        <taxon>Hypocreales</taxon>
        <taxon>Clavicipitaceae</taxon>
        <taxon>Clavicipitaceae incertae sedis</taxon>
        <taxon>'Torrubiella' clade</taxon>
    </lineage>
</organism>
<dbReference type="Gene3D" id="3.40.50.300">
    <property type="entry name" value="P-loop containing nucleotide triphosphate hydrolases"/>
    <property type="match status" value="1"/>
</dbReference>
<reference evidence="2 3" key="1">
    <citation type="journal article" date="2015" name="Genome Announc.">
        <title>Draft Genome Sequence and Gene Annotation of the Entomopathogenic Fungus Verticillium hemipterigenum.</title>
        <authorList>
            <person name="Horn F."/>
            <person name="Habel A."/>
            <person name="Scharf D.H."/>
            <person name="Dworschak J."/>
            <person name="Brakhage A.A."/>
            <person name="Guthke R."/>
            <person name="Hertweck C."/>
            <person name="Linde J."/>
        </authorList>
    </citation>
    <scope>NUCLEOTIDE SEQUENCE [LARGE SCALE GENOMIC DNA]</scope>
</reference>
<dbReference type="EMBL" id="CDHN01000004">
    <property type="protein sequence ID" value="CEJ91532.1"/>
    <property type="molecule type" value="Genomic_DNA"/>
</dbReference>
<accession>A0A0A1TMI6</accession>
<dbReference type="PANTHER" id="PTHR36978:SF3">
    <property type="entry name" value="P-LOOP CONTAINING NUCLEOSIDE TRIPHOSPHATE HYDROLASE PROTEIN"/>
    <property type="match status" value="1"/>
</dbReference>
<evidence type="ECO:0008006" key="4">
    <source>
        <dbReference type="Google" id="ProtNLM"/>
    </source>
</evidence>
<sequence length="262" mass="29900">MGQGPSQPKPGTKFRVIGAGMSRTGTKSFSEALTILLDAPVHDAGVESIGGPKHHRQNWMEVMRLAPNAKTSADDKKVDALLHKLLDGYCATVDVPANMLTPELLRVYPDAVVIATTRDSASWYRSLQRMTAMTTPTYVHIIVYWIPVFGDFRKHFLALQKVFLWRLGTKDLALTDLQRHEDMIREWVPAEKLIWYEVRDGWGPLCKALNVPIPDRPFPHNNKPDDGVYYFRYFMIFGLSLWALVLGAVYLAGYMIWNQFFR</sequence>